<evidence type="ECO:0000313" key="1">
    <source>
        <dbReference type="EMBL" id="PID55681.1"/>
    </source>
</evidence>
<reference evidence="1 2" key="1">
    <citation type="submission" date="2017-10" db="EMBL/GenBank/DDBJ databases">
        <title>Novel microbial diversity and functional potential in the marine mammal oral microbiome.</title>
        <authorList>
            <person name="Dudek N.K."/>
            <person name="Sun C.L."/>
            <person name="Burstein D."/>
            <person name="Kantor R.S."/>
            <person name="Aliaga Goltsman D.S."/>
            <person name="Bik E.M."/>
            <person name="Thomas B.C."/>
            <person name="Banfield J.F."/>
            <person name="Relman D.A."/>
        </authorList>
    </citation>
    <scope>NUCLEOTIDE SEQUENCE [LARGE SCALE GENOMIC DNA]</scope>
    <source>
        <strain evidence="1">DOLZORAL124_49_17</strain>
    </source>
</reference>
<name>A0A2G6E1P6_9BACT</name>
<proteinExistence type="predicted"/>
<gene>
    <name evidence="1" type="ORF">CSB45_14880</name>
</gene>
<accession>A0A2G6E1P6</accession>
<comment type="caution">
    <text evidence="1">The sequence shown here is derived from an EMBL/GenBank/DDBJ whole genome shotgun (WGS) entry which is preliminary data.</text>
</comment>
<organism evidence="1 2">
    <name type="scientific">candidate division KSB3 bacterium</name>
    <dbReference type="NCBI Taxonomy" id="2044937"/>
    <lineage>
        <taxon>Bacteria</taxon>
        <taxon>candidate division KSB3</taxon>
    </lineage>
</organism>
<dbReference type="AlphaFoldDB" id="A0A2G6E1P6"/>
<dbReference type="Proteomes" id="UP000229740">
    <property type="component" value="Unassembled WGS sequence"/>
</dbReference>
<dbReference type="EMBL" id="PDPS01000050">
    <property type="protein sequence ID" value="PID55681.1"/>
    <property type="molecule type" value="Genomic_DNA"/>
</dbReference>
<sequence length="115" mass="13236">MELSPLHVQICSIYAKRLLIKQRRTNPVLGNNAQSFRLLKNPATSHRRSQTPIKTQRAFNNTININTKRFFTQEKSYIFFFEKLKYFLMLQGKVQKIAEFTDATLCAASGGTTCC</sequence>
<protein>
    <submittedName>
        <fullName evidence="1">Uncharacterized protein</fullName>
    </submittedName>
</protein>
<evidence type="ECO:0000313" key="2">
    <source>
        <dbReference type="Proteomes" id="UP000229740"/>
    </source>
</evidence>